<evidence type="ECO:0000259" key="10">
    <source>
        <dbReference type="Pfam" id="PF04963"/>
    </source>
</evidence>
<keyword evidence="12" id="KW-1185">Reference proteome</keyword>
<evidence type="ECO:0000256" key="4">
    <source>
        <dbReference type="ARBA" id="ARBA00022695"/>
    </source>
</evidence>
<dbReference type="PANTHER" id="PTHR32248:SF4">
    <property type="entry name" value="RNA POLYMERASE SIGMA-54 FACTOR"/>
    <property type="match status" value="1"/>
</dbReference>
<dbReference type="GO" id="GO:0001216">
    <property type="term" value="F:DNA-binding transcription activator activity"/>
    <property type="evidence" value="ECO:0007669"/>
    <property type="project" value="InterPro"/>
</dbReference>
<proteinExistence type="inferred from homology"/>
<keyword evidence="7" id="KW-0238">DNA-binding</keyword>
<dbReference type="Pfam" id="PF04963">
    <property type="entry name" value="Sigma54_CBD"/>
    <property type="match status" value="1"/>
</dbReference>
<evidence type="ECO:0000256" key="7">
    <source>
        <dbReference type="ARBA" id="ARBA00023125"/>
    </source>
</evidence>
<dbReference type="GO" id="GO:0000428">
    <property type="term" value="C:DNA-directed RNA polymerase complex"/>
    <property type="evidence" value="ECO:0007669"/>
    <property type="project" value="UniProtKB-KW"/>
</dbReference>
<dbReference type="InterPro" id="IPR038709">
    <property type="entry name" value="RpoN_core-bd_sf"/>
</dbReference>
<dbReference type="PIRSF" id="PIRSF000774">
    <property type="entry name" value="RpoN"/>
    <property type="match status" value="1"/>
</dbReference>
<evidence type="ECO:0000313" key="12">
    <source>
        <dbReference type="Proteomes" id="UP000265643"/>
    </source>
</evidence>
<keyword evidence="2" id="KW-0240">DNA-directed RNA polymerase</keyword>
<dbReference type="PROSITE" id="PS50044">
    <property type="entry name" value="SIGMA54_3"/>
    <property type="match status" value="1"/>
</dbReference>
<dbReference type="Gene3D" id="1.10.10.60">
    <property type="entry name" value="Homeodomain-like"/>
    <property type="match status" value="1"/>
</dbReference>
<dbReference type="InterPro" id="IPR000394">
    <property type="entry name" value="RNA_pol_sigma_54"/>
</dbReference>
<dbReference type="Proteomes" id="UP000265643">
    <property type="component" value="Unassembled WGS sequence"/>
</dbReference>
<protein>
    <submittedName>
        <fullName evidence="11">RNA polymerase sigma-54 factor</fullName>
    </submittedName>
</protein>
<keyword evidence="3" id="KW-0808">Transferase</keyword>
<sequence length="414" mass="48140">MSNNQSIIQKQTIKQVQKINHSYINSLKIMSMSKEQLLAHLKNIMQENPFIEYTPNIKTQNSSMSALDLIHTEITLQEDLLHQLHVCREQHSTKICTFIIESLNDQGFLSYSIDDYCSILNISKDKFIYNLKIVQSFEPTGVAAENVIDCLKLQLIADNQSFPLEILTNFQNEILSGKLELIAQKCGATVEEIYDSLSIIKTLNPYPCSNYCKKEASYVYPDIKIDISDNNLVISPIEYGEWKYNEDYYSSIKNHPRLKKYFEEAMILLSDVEKRNATLLLISNELINIQKDYFLLGKPLKRCTLQDISSKLGIHNSTVSRCINNKYYEFENRVYPLKSLFISKKVKDLSDPLQNAIRKLILKENPSQPYSDYQLYILLKKQGFNISRRTIAKYRNIMKIENSSKRKKEYLVDQ</sequence>
<keyword evidence="6" id="KW-0731">Sigma factor</keyword>
<dbReference type="GO" id="GO:0003677">
    <property type="term" value="F:DNA binding"/>
    <property type="evidence" value="ECO:0007669"/>
    <property type="project" value="UniProtKB-KW"/>
</dbReference>
<dbReference type="EMBL" id="BHGK01000001">
    <property type="protein sequence ID" value="GCA67297.1"/>
    <property type="molecule type" value="Genomic_DNA"/>
</dbReference>
<evidence type="ECO:0000313" key="11">
    <source>
        <dbReference type="EMBL" id="GCA67297.1"/>
    </source>
</evidence>
<comment type="similarity">
    <text evidence="1">Belongs to the sigma-54 factor family.</text>
</comment>
<dbReference type="PRINTS" id="PR00045">
    <property type="entry name" value="SIGMA54FCT"/>
</dbReference>
<evidence type="ECO:0000259" key="9">
    <source>
        <dbReference type="Pfam" id="PF04552"/>
    </source>
</evidence>
<keyword evidence="4" id="KW-0548">Nucleotidyltransferase</keyword>
<reference evidence="12" key="1">
    <citation type="submission" date="2018-09" db="EMBL/GenBank/DDBJ databases">
        <title>Draft Genome Sequence of Mediterraneibacter sp. KCTC 15684.</title>
        <authorList>
            <person name="Kim J.S."/>
            <person name="Han K.I."/>
            <person name="Suh M.K."/>
            <person name="Lee K.C."/>
            <person name="Eom M.K."/>
            <person name="Lee J.H."/>
            <person name="Park S.H."/>
            <person name="Kang S.W."/>
            <person name="Park J.E."/>
            <person name="Oh B.S."/>
            <person name="Yu S.Y."/>
            <person name="Choi S.H."/>
            <person name="Lee D.H."/>
            <person name="Yoon H."/>
            <person name="Kim B."/>
            <person name="Yang S.J."/>
            <person name="Lee J.S."/>
        </authorList>
    </citation>
    <scope>NUCLEOTIDE SEQUENCE [LARGE SCALE GENOMIC DNA]</scope>
    <source>
        <strain evidence="12">KCTC 15684</strain>
    </source>
</reference>
<dbReference type="GO" id="GO:0016779">
    <property type="term" value="F:nucleotidyltransferase activity"/>
    <property type="evidence" value="ECO:0007669"/>
    <property type="project" value="UniProtKB-KW"/>
</dbReference>
<keyword evidence="5" id="KW-0805">Transcription regulation</keyword>
<dbReference type="Pfam" id="PF04552">
    <property type="entry name" value="Sigma54_DBD"/>
    <property type="match status" value="1"/>
</dbReference>
<accession>A0A391P1V3</accession>
<evidence type="ECO:0000256" key="8">
    <source>
        <dbReference type="ARBA" id="ARBA00023163"/>
    </source>
</evidence>
<dbReference type="AlphaFoldDB" id="A0A391P1V3"/>
<dbReference type="Gene3D" id="1.10.10.1330">
    <property type="entry name" value="RNA polymerase sigma-54 factor, core-binding domain"/>
    <property type="match status" value="1"/>
</dbReference>
<evidence type="ECO:0000256" key="6">
    <source>
        <dbReference type="ARBA" id="ARBA00023082"/>
    </source>
</evidence>
<comment type="caution">
    <text evidence="11">The sequence shown here is derived from an EMBL/GenBank/DDBJ whole genome shotgun (WGS) entry which is preliminary data.</text>
</comment>
<dbReference type="GO" id="GO:0016987">
    <property type="term" value="F:sigma factor activity"/>
    <property type="evidence" value="ECO:0007669"/>
    <property type="project" value="UniProtKB-KW"/>
</dbReference>
<gene>
    <name evidence="11" type="primary">rpoN_2</name>
    <name evidence="11" type="ORF">KGMB01110_17330</name>
</gene>
<evidence type="ECO:0000256" key="5">
    <source>
        <dbReference type="ARBA" id="ARBA00023015"/>
    </source>
</evidence>
<dbReference type="InterPro" id="IPR007046">
    <property type="entry name" value="RNA_pol_sigma_54_core-bd"/>
</dbReference>
<dbReference type="RefSeq" id="WP_119298064.1">
    <property type="nucleotide sequence ID" value="NZ_BHGK01000001.1"/>
</dbReference>
<dbReference type="PROSITE" id="PS00718">
    <property type="entry name" value="SIGMA54_2"/>
    <property type="match status" value="1"/>
</dbReference>
<organism evidence="11 12">
    <name type="scientific">Mediterraneibacter butyricigenes</name>
    <dbReference type="NCBI Taxonomy" id="2316025"/>
    <lineage>
        <taxon>Bacteria</taxon>
        <taxon>Bacillati</taxon>
        <taxon>Bacillota</taxon>
        <taxon>Clostridia</taxon>
        <taxon>Lachnospirales</taxon>
        <taxon>Lachnospiraceae</taxon>
        <taxon>Mediterraneibacter</taxon>
    </lineage>
</organism>
<evidence type="ECO:0000256" key="3">
    <source>
        <dbReference type="ARBA" id="ARBA00022679"/>
    </source>
</evidence>
<keyword evidence="8" id="KW-0804">Transcription</keyword>
<name>A0A391P1V3_9FIRM</name>
<dbReference type="GO" id="GO:0006352">
    <property type="term" value="P:DNA-templated transcription initiation"/>
    <property type="evidence" value="ECO:0007669"/>
    <property type="project" value="InterPro"/>
</dbReference>
<feature type="domain" description="RNA polymerase sigma factor 54 core-binding" evidence="10">
    <location>
        <begin position="70"/>
        <end position="235"/>
    </location>
</feature>
<dbReference type="PANTHER" id="PTHR32248">
    <property type="entry name" value="RNA POLYMERASE SIGMA-54 FACTOR"/>
    <property type="match status" value="1"/>
</dbReference>
<evidence type="ECO:0000256" key="1">
    <source>
        <dbReference type="ARBA" id="ARBA00008798"/>
    </source>
</evidence>
<feature type="domain" description="RNA polymerase sigma factor 54 DNA-binding" evidence="9">
    <location>
        <begin position="258"/>
        <end position="408"/>
    </location>
</feature>
<dbReference type="Pfam" id="PF00309">
    <property type="entry name" value="Sigma54_AID"/>
    <property type="match status" value="1"/>
</dbReference>
<dbReference type="InterPro" id="IPR007634">
    <property type="entry name" value="RNA_pol_sigma_54_DNA-bd"/>
</dbReference>
<evidence type="ECO:0000256" key="2">
    <source>
        <dbReference type="ARBA" id="ARBA00022478"/>
    </source>
</evidence>